<feature type="transmembrane region" description="Helical" evidence="1">
    <location>
        <begin position="60"/>
        <end position="78"/>
    </location>
</feature>
<dbReference type="STRING" id="1796646.A4V02_05250"/>
<keyword evidence="1" id="KW-1133">Transmembrane helix</keyword>
<dbReference type="AlphaFoldDB" id="A0A1B1S8S7"/>
<accession>A0A1B1S8S7</accession>
<accession>A0A1Z2XJX8</accession>
<reference evidence="3" key="1">
    <citation type="submission" date="2016-04" db="EMBL/GenBank/DDBJ databases">
        <title>Complete Genome Sequences of Twelve Strains of a Stable Defined Moderately Diverse Mouse Microbiota 2 (sDMDMm2).</title>
        <authorList>
            <person name="Uchimura Y."/>
            <person name="Wyss M."/>
            <person name="Brugiroux S."/>
            <person name="Limenitakis J.P."/>
            <person name="Stecher B."/>
            <person name="McCoy K.D."/>
            <person name="Macpherson A.J."/>
        </authorList>
    </citation>
    <scope>NUCLEOTIDE SEQUENCE [LARGE SCALE GENOMIC DNA]</scope>
    <source>
        <strain evidence="3">YL27</strain>
    </source>
</reference>
<keyword evidence="3" id="KW-1185">Reference proteome</keyword>
<dbReference type="Proteomes" id="UP000186351">
    <property type="component" value="Chromosome"/>
</dbReference>
<gene>
    <name evidence="2" type="ORF">A4V02_05250</name>
</gene>
<sequence length="447" mass="52667">MIYYMYKKTYSLIPLFISLITLLYFYNIGITDFPFLLFAFLNTLICNCIMFSNANRPFTLYKMIMLFIYVFFILANAIQYYNHTNTLTFPNIFNSSDYIGFQIMLFLIILITQITYSEVAKIELNKIKHQSYNIPIIRVNYFSLVVAAIFSTFITLCYMDFNPYRLFFRGLTDEYLLNDSSLEVNSSIYLIFDKIIRPIPFAVTTILFLFKSPSIYKFIGLLCMLIVLCPTGLSRNAVAMYWLPIFILWGGNRLRHNIFMWIIWCGLFFIFPFLNIFRRWDGNFEFKWSMDFLDNINFDASQLFMAVIKYDWITFGYQLLGPFTFFIPRSIWSSKPLGSGHQFTTLYHASHTNVSMPYWAEGFVNFGFWGIILFSIILAYVCAKLDSLYWYKWKDKFNKEAGIYLIFIGSSIFILRGDLLSSTAYCVGTILCFIFTISLCSKVLRKY</sequence>
<proteinExistence type="predicted"/>
<dbReference type="EMBL" id="CP015402">
    <property type="protein sequence ID" value="ANU63182.1"/>
    <property type="molecule type" value="Genomic_DNA"/>
</dbReference>
<name>A0A1B1S8S7_9BACT</name>
<feature type="transmembrane region" description="Helical" evidence="1">
    <location>
        <begin position="397"/>
        <end position="416"/>
    </location>
</feature>
<keyword evidence="1" id="KW-0472">Membrane</keyword>
<dbReference type="KEGG" id="pary:A4V02_05250"/>
<feature type="transmembrane region" description="Helical" evidence="1">
    <location>
        <begin position="98"/>
        <end position="119"/>
    </location>
</feature>
<evidence type="ECO:0000256" key="1">
    <source>
        <dbReference type="SAM" id="Phobius"/>
    </source>
</evidence>
<feature type="transmembrane region" description="Helical" evidence="1">
    <location>
        <begin position="312"/>
        <end position="332"/>
    </location>
</feature>
<protein>
    <recommendedName>
        <fullName evidence="4">Oligosaccharide repeat unit polymerase</fullName>
    </recommendedName>
</protein>
<feature type="transmembrane region" description="Helical" evidence="1">
    <location>
        <begin position="188"/>
        <end position="210"/>
    </location>
</feature>
<feature type="transmembrane region" description="Helical" evidence="1">
    <location>
        <begin position="222"/>
        <end position="243"/>
    </location>
</feature>
<feature type="transmembrane region" description="Helical" evidence="1">
    <location>
        <begin position="35"/>
        <end position="53"/>
    </location>
</feature>
<evidence type="ECO:0008006" key="4">
    <source>
        <dbReference type="Google" id="ProtNLM"/>
    </source>
</evidence>
<feature type="transmembrane region" description="Helical" evidence="1">
    <location>
        <begin position="12"/>
        <end position="29"/>
    </location>
</feature>
<evidence type="ECO:0000313" key="3">
    <source>
        <dbReference type="Proteomes" id="UP000186351"/>
    </source>
</evidence>
<feature type="transmembrane region" description="Helical" evidence="1">
    <location>
        <begin position="258"/>
        <end position="277"/>
    </location>
</feature>
<evidence type="ECO:0000313" key="2">
    <source>
        <dbReference type="EMBL" id="ANU63182.1"/>
    </source>
</evidence>
<feature type="transmembrane region" description="Helical" evidence="1">
    <location>
        <begin position="139"/>
        <end position="161"/>
    </location>
</feature>
<organism evidence="2 3">
    <name type="scientific">Muribaculum intestinale</name>
    <dbReference type="NCBI Taxonomy" id="1796646"/>
    <lineage>
        <taxon>Bacteria</taxon>
        <taxon>Pseudomonadati</taxon>
        <taxon>Bacteroidota</taxon>
        <taxon>Bacteroidia</taxon>
        <taxon>Bacteroidales</taxon>
        <taxon>Muribaculaceae</taxon>
        <taxon>Muribaculum</taxon>
    </lineage>
</organism>
<feature type="transmembrane region" description="Helical" evidence="1">
    <location>
        <begin position="422"/>
        <end position="444"/>
    </location>
</feature>
<feature type="transmembrane region" description="Helical" evidence="1">
    <location>
        <begin position="366"/>
        <end position="385"/>
    </location>
</feature>
<keyword evidence="1" id="KW-0812">Transmembrane</keyword>